<dbReference type="EMBL" id="FOES01000003">
    <property type="protein sequence ID" value="SEP82725.1"/>
    <property type="molecule type" value="Genomic_DNA"/>
</dbReference>
<feature type="transmembrane region" description="Helical" evidence="5">
    <location>
        <begin position="77"/>
        <end position="97"/>
    </location>
</feature>
<protein>
    <recommendedName>
        <fullName evidence="5">UPF0344 protein SAMN05216362_103104</fullName>
    </recommendedName>
</protein>
<dbReference type="InterPro" id="IPR010899">
    <property type="entry name" value="UPF0344"/>
</dbReference>
<accession>A0A1H9B1M3</accession>
<evidence type="ECO:0000256" key="4">
    <source>
        <dbReference type="ARBA" id="ARBA00023136"/>
    </source>
</evidence>
<evidence type="ECO:0000256" key="2">
    <source>
        <dbReference type="ARBA" id="ARBA00022692"/>
    </source>
</evidence>
<proteinExistence type="inferred from homology"/>
<comment type="similarity">
    <text evidence="5">Belongs to the UPF0344 family.</text>
</comment>
<comment type="subcellular location">
    <subcellularLocation>
        <location evidence="5">Cell membrane</location>
        <topology evidence="5">Multi-pass membrane protein</topology>
    </subcellularLocation>
</comment>
<evidence type="ECO:0000313" key="6">
    <source>
        <dbReference type="EMBL" id="SEP82725.1"/>
    </source>
</evidence>
<keyword evidence="3 5" id="KW-1133">Transmembrane helix</keyword>
<keyword evidence="1 5" id="KW-1003">Cell membrane</keyword>
<evidence type="ECO:0000313" key="7">
    <source>
        <dbReference type="Proteomes" id="UP000199427"/>
    </source>
</evidence>
<name>A0A1H9B1M3_9BACI</name>
<keyword evidence="2 5" id="KW-0812">Transmembrane</keyword>
<dbReference type="STRING" id="571933.SAMN05216362_103104"/>
<dbReference type="Proteomes" id="UP000199427">
    <property type="component" value="Unassembled WGS sequence"/>
</dbReference>
<evidence type="ECO:0000256" key="1">
    <source>
        <dbReference type="ARBA" id="ARBA00022475"/>
    </source>
</evidence>
<gene>
    <name evidence="6" type="ORF">SAMN05216362_103104</name>
</gene>
<keyword evidence="7" id="KW-1185">Reference proteome</keyword>
<dbReference type="AlphaFoldDB" id="A0A1H9B1M3"/>
<keyword evidence="4 5" id="KW-0472">Membrane</keyword>
<dbReference type="GO" id="GO:0005886">
    <property type="term" value="C:plasma membrane"/>
    <property type="evidence" value="ECO:0007669"/>
    <property type="project" value="UniProtKB-SubCell"/>
</dbReference>
<feature type="transmembrane region" description="Helical" evidence="5">
    <location>
        <begin position="12"/>
        <end position="32"/>
    </location>
</feature>
<sequence>MMSDVFYYNTHLHITTWVIGIILFLVVLNLLKKSNEKAAKITHMVLRLFYLFIIITGALLWFNNYSQAGGSLFTESVVKSLAGVWVIGAMEMVLGATKRGKSAFAGWLQLIIALILVLALGFGKLQLGILP</sequence>
<evidence type="ECO:0000256" key="3">
    <source>
        <dbReference type="ARBA" id="ARBA00022989"/>
    </source>
</evidence>
<dbReference type="HAMAP" id="MF_01536">
    <property type="entry name" value="UPF0344"/>
    <property type="match status" value="1"/>
</dbReference>
<evidence type="ECO:0000256" key="5">
    <source>
        <dbReference type="HAMAP-Rule" id="MF_01536"/>
    </source>
</evidence>
<dbReference type="Pfam" id="PF07457">
    <property type="entry name" value="DUF1516"/>
    <property type="match status" value="1"/>
</dbReference>
<organism evidence="6 7">
    <name type="scientific">Piscibacillus halophilus</name>
    <dbReference type="NCBI Taxonomy" id="571933"/>
    <lineage>
        <taxon>Bacteria</taxon>
        <taxon>Bacillati</taxon>
        <taxon>Bacillota</taxon>
        <taxon>Bacilli</taxon>
        <taxon>Bacillales</taxon>
        <taxon>Bacillaceae</taxon>
        <taxon>Piscibacillus</taxon>
    </lineage>
</organism>
<feature type="transmembrane region" description="Helical" evidence="5">
    <location>
        <begin position="44"/>
        <end position="62"/>
    </location>
</feature>
<feature type="transmembrane region" description="Helical" evidence="5">
    <location>
        <begin position="104"/>
        <end position="123"/>
    </location>
</feature>
<reference evidence="6 7" key="1">
    <citation type="submission" date="2016-10" db="EMBL/GenBank/DDBJ databases">
        <authorList>
            <person name="de Groot N.N."/>
        </authorList>
    </citation>
    <scope>NUCLEOTIDE SEQUENCE [LARGE SCALE GENOMIC DNA]</scope>
    <source>
        <strain evidence="6 7">DSM 21633</strain>
    </source>
</reference>